<evidence type="ECO:0000313" key="1">
    <source>
        <dbReference type="EMBL" id="SEE40709.1"/>
    </source>
</evidence>
<evidence type="ECO:0000313" key="2">
    <source>
        <dbReference type="Proteomes" id="UP000199448"/>
    </source>
</evidence>
<gene>
    <name evidence="1" type="ORF">SAMN04488034_101457</name>
</gene>
<dbReference type="AlphaFoldDB" id="A0A1H5IKF4"/>
<protein>
    <submittedName>
        <fullName evidence="1">Uncharacterized protein</fullName>
    </submittedName>
</protein>
<keyword evidence="2" id="KW-1185">Reference proteome</keyword>
<proteinExistence type="predicted"/>
<dbReference type="STRING" id="390640.SAMN04488034_101457"/>
<reference evidence="1 2" key="1">
    <citation type="submission" date="2016-10" db="EMBL/GenBank/DDBJ databases">
        <authorList>
            <person name="de Groot N.N."/>
        </authorList>
    </citation>
    <scope>NUCLEOTIDE SEQUENCE [LARGE SCALE GENOMIC DNA]</scope>
    <source>
        <strain evidence="1 2">DSM 23553</strain>
    </source>
</reference>
<dbReference type="EMBL" id="FNUG01000001">
    <property type="protein sequence ID" value="SEE40709.1"/>
    <property type="molecule type" value="Genomic_DNA"/>
</dbReference>
<sequence length="61" mass="7430">MKFGIILLIAHTNYFTRVSNFLSAIFGKVFRPEIWIVNNQKRESFQRNKFTFRYEQLLRNS</sequence>
<dbReference type="Proteomes" id="UP000199448">
    <property type="component" value="Unassembled WGS sequence"/>
</dbReference>
<accession>A0A1H5IKF4</accession>
<organism evidence="1 2">
    <name type="scientific">Salinimicrobium catena</name>
    <dbReference type="NCBI Taxonomy" id="390640"/>
    <lineage>
        <taxon>Bacteria</taxon>
        <taxon>Pseudomonadati</taxon>
        <taxon>Bacteroidota</taxon>
        <taxon>Flavobacteriia</taxon>
        <taxon>Flavobacteriales</taxon>
        <taxon>Flavobacteriaceae</taxon>
        <taxon>Salinimicrobium</taxon>
    </lineage>
</organism>
<name>A0A1H5IKF4_9FLAO</name>